<dbReference type="PANTHER" id="PTHR10755">
    <property type="entry name" value="COPROPORPHYRINOGEN III OXIDASE, MITOCHONDRIAL"/>
    <property type="match status" value="1"/>
</dbReference>
<dbReference type="PRINTS" id="PR00073">
    <property type="entry name" value="COPRGNOXDASE"/>
</dbReference>
<evidence type="ECO:0000313" key="8">
    <source>
        <dbReference type="EMBL" id="QED23912.1"/>
    </source>
</evidence>
<evidence type="ECO:0000256" key="4">
    <source>
        <dbReference type="ARBA" id="ARBA00012869"/>
    </source>
</evidence>
<protein>
    <recommendedName>
        <fullName evidence="4">coproporphyrinogen oxidase</fullName>
        <ecNumber evidence="4">1.3.3.3</ecNumber>
    </recommendedName>
</protein>
<dbReference type="Pfam" id="PF01218">
    <property type="entry name" value="Coprogen_oxidas"/>
    <property type="match status" value="1"/>
</dbReference>
<name>A0A5B8XF46_9RICK</name>
<comment type="pathway">
    <text evidence="1">Porphyrin-containing compound metabolism; protoporphyrin-IX biosynthesis; protoporphyrinogen-IX from coproporphyrinogen-III (O2 route): step 1/1.</text>
</comment>
<accession>A0A5B8XF46</accession>
<proteinExistence type="inferred from homology"/>
<keyword evidence="9" id="KW-1185">Reference proteome</keyword>
<dbReference type="GO" id="GO:0004109">
    <property type="term" value="F:coproporphyrinogen oxidase activity"/>
    <property type="evidence" value="ECO:0007669"/>
    <property type="project" value="UniProtKB-EC"/>
</dbReference>
<dbReference type="Gene3D" id="3.40.1500.10">
    <property type="entry name" value="Coproporphyrinogen III oxidase, aerobic"/>
    <property type="match status" value="1"/>
</dbReference>
<keyword evidence="7" id="KW-0627">Porphyrin biosynthesis</keyword>
<gene>
    <name evidence="8" type="ORF">Deia_01131</name>
</gene>
<evidence type="ECO:0000256" key="6">
    <source>
        <dbReference type="ARBA" id="ARBA00023133"/>
    </source>
</evidence>
<evidence type="ECO:0000256" key="7">
    <source>
        <dbReference type="ARBA" id="ARBA00023244"/>
    </source>
</evidence>
<dbReference type="AlphaFoldDB" id="A0A5B8XF46"/>
<dbReference type="RefSeq" id="WP_146821401.1">
    <property type="nucleotide sequence ID" value="NZ_CP029077.1"/>
</dbReference>
<evidence type="ECO:0000256" key="3">
    <source>
        <dbReference type="ARBA" id="ARBA00011738"/>
    </source>
</evidence>
<keyword evidence="6" id="KW-0350">Heme biosynthesis</keyword>
<sequence>MPFEEIKKEASSWFYELRYQIISMIEKIELEFAKNYSDYTGSEKFEIKPWERNGGGGGEIGLLRGRIMEKMGVNVSTVFGDLAEQLAKELPGTENGRNFWASGVSLVAHPRNPFVPPIHMNTRCIQTAGKIWFGGGIDLNPIFEDEQETKYFHAKLKEVCDKHNSGYYEKFSKWCDEYFWIKHRNEARGIGGIFFDYHLENDSPEKTFPFVRDVGALFVEIYDHIVRKKVAKSWTKDDVEKQLFKRGRYAEFNLIYDRGIKFGLMTGGNADGMMMSLPPICKWD</sequence>
<comment type="subunit">
    <text evidence="3">Homodimer.</text>
</comment>
<dbReference type="EMBL" id="CP029077">
    <property type="protein sequence ID" value="QED23912.1"/>
    <property type="molecule type" value="Genomic_DNA"/>
</dbReference>
<evidence type="ECO:0000256" key="2">
    <source>
        <dbReference type="ARBA" id="ARBA00010644"/>
    </source>
</evidence>
<dbReference type="GO" id="GO:0005737">
    <property type="term" value="C:cytoplasm"/>
    <property type="evidence" value="ECO:0007669"/>
    <property type="project" value="TreeGrafter"/>
</dbReference>
<keyword evidence="5" id="KW-0560">Oxidoreductase</keyword>
<dbReference type="OrthoDB" id="9777553at2"/>
<dbReference type="InterPro" id="IPR036406">
    <property type="entry name" value="Coprogen_oxidase_aer_sf"/>
</dbReference>
<reference evidence="8 9" key="1">
    <citation type="journal article" date="2019" name="ISME J.">
        <title>Deianiraea, an extracellular bacterium associated with the ciliate Paramecium, suggests an alternative scenario for the evolution of Rickettsiales.</title>
        <authorList>
            <person name="Castelli M."/>
            <person name="Sabaneyeva E."/>
            <person name="Lanzoni O."/>
            <person name="Lebedeva N."/>
            <person name="Floriano A.M."/>
            <person name="Gaiarsa S."/>
            <person name="Benken K."/>
            <person name="Modeo L."/>
            <person name="Bandi C."/>
            <person name="Potekhin A."/>
            <person name="Sassera D."/>
            <person name="Petroni G."/>
        </authorList>
    </citation>
    <scope>NUCLEOTIDE SEQUENCE [LARGE SCALE GENOMIC DNA]</scope>
    <source>
        <strain evidence="8">CyL4-1</strain>
    </source>
</reference>
<organism evidence="8 9">
    <name type="scientific">Candidatus Deianiraea vastatrix</name>
    <dbReference type="NCBI Taxonomy" id="2163644"/>
    <lineage>
        <taxon>Bacteria</taxon>
        <taxon>Pseudomonadati</taxon>
        <taxon>Pseudomonadota</taxon>
        <taxon>Alphaproteobacteria</taxon>
        <taxon>Rickettsiales</taxon>
        <taxon>Candidatus Deianiraeaceae</taxon>
        <taxon>Candidatus Deianiraea</taxon>
    </lineage>
</organism>
<dbReference type="GO" id="GO:0006782">
    <property type="term" value="P:protoporphyrinogen IX biosynthetic process"/>
    <property type="evidence" value="ECO:0007669"/>
    <property type="project" value="TreeGrafter"/>
</dbReference>
<dbReference type="PANTHER" id="PTHR10755:SF0">
    <property type="entry name" value="OXYGEN-DEPENDENT COPROPORPHYRINOGEN-III OXIDASE, MITOCHONDRIAL"/>
    <property type="match status" value="1"/>
</dbReference>
<dbReference type="SUPFAM" id="SSF102886">
    <property type="entry name" value="Coproporphyrinogen III oxidase"/>
    <property type="match status" value="1"/>
</dbReference>
<evidence type="ECO:0000313" key="9">
    <source>
        <dbReference type="Proteomes" id="UP000321934"/>
    </source>
</evidence>
<dbReference type="EC" id="1.3.3.3" evidence="4"/>
<dbReference type="NCBIfam" id="NF003727">
    <property type="entry name" value="PRK05330.1"/>
    <property type="match status" value="1"/>
</dbReference>
<dbReference type="Proteomes" id="UP000321934">
    <property type="component" value="Chromosome"/>
</dbReference>
<evidence type="ECO:0000256" key="1">
    <source>
        <dbReference type="ARBA" id="ARBA00005168"/>
    </source>
</evidence>
<dbReference type="InterPro" id="IPR001260">
    <property type="entry name" value="Coprogen_oxidase_aer"/>
</dbReference>
<evidence type="ECO:0000256" key="5">
    <source>
        <dbReference type="ARBA" id="ARBA00023002"/>
    </source>
</evidence>
<comment type="similarity">
    <text evidence="2">Belongs to the aerobic coproporphyrinogen-III oxidase family.</text>
</comment>
<dbReference type="PIRSF" id="PIRSF000166">
    <property type="entry name" value="Coproporphyri_ox"/>
    <property type="match status" value="1"/>
</dbReference>